<feature type="transmembrane region" description="Helical" evidence="1">
    <location>
        <begin position="74"/>
        <end position="96"/>
    </location>
</feature>
<dbReference type="AlphaFoldDB" id="A0A379Y388"/>
<name>A0A379Y388_SALET</name>
<accession>A0A379Y388</accession>
<dbReference type="EMBL" id="UGXK01000002">
    <property type="protein sequence ID" value="SUI40279.1"/>
    <property type="molecule type" value="Genomic_DNA"/>
</dbReference>
<evidence type="ECO:0000313" key="3">
    <source>
        <dbReference type="Proteomes" id="UP000255534"/>
    </source>
</evidence>
<protein>
    <submittedName>
        <fullName evidence="2">Uncharacterized protein</fullName>
    </submittedName>
</protein>
<keyword evidence="1" id="KW-1133">Transmembrane helix</keyword>
<evidence type="ECO:0000313" key="2">
    <source>
        <dbReference type="EMBL" id="SUI40279.1"/>
    </source>
</evidence>
<evidence type="ECO:0000256" key="1">
    <source>
        <dbReference type="SAM" id="Phobius"/>
    </source>
</evidence>
<keyword evidence="1" id="KW-0812">Transmembrane</keyword>
<sequence length="97" mass="11231">MHDNQANLIIDAIAKDKYIYIALMILVIHLLMKQVIKHHKRFVDSKRIYDDHKAGKVIDETPDETLTMLKKSVISIWITLISVIATMVLTTCSFFFL</sequence>
<organism evidence="2 3">
    <name type="scientific">Salmonella enterica I</name>
    <dbReference type="NCBI Taxonomy" id="59201"/>
    <lineage>
        <taxon>Bacteria</taxon>
        <taxon>Pseudomonadati</taxon>
        <taxon>Pseudomonadota</taxon>
        <taxon>Gammaproteobacteria</taxon>
        <taxon>Enterobacterales</taxon>
        <taxon>Enterobacteriaceae</taxon>
        <taxon>Salmonella</taxon>
    </lineage>
</organism>
<proteinExistence type="predicted"/>
<gene>
    <name evidence="2" type="ORF">NCTC5798_06296</name>
</gene>
<feature type="transmembrane region" description="Helical" evidence="1">
    <location>
        <begin position="18"/>
        <end position="36"/>
    </location>
</feature>
<keyword evidence="1" id="KW-0472">Membrane</keyword>
<reference evidence="2 3" key="1">
    <citation type="submission" date="2018-06" db="EMBL/GenBank/DDBJ databases">
        <authorList>
            <consortium name="Pathogen Informatics"/>
            <person name="Doyle S."/>
        </authorList>
    </citation>
    <scope>NUCLEOTIDE SEQUENCE [LARGE SCALE GENOMIC DNA]</scope>
    <source>
        <strain evidence="2 3">NCTC5798</strain>
    </source>
</reference>
<dbReference type="Proteomes" id="UP000255534">
    <property type="component" value="Unassembled WGS sequence"/>
</dbReference>